<dbReference type="Pfam" id="PF24961">
    <property type="entry name" value="NfeD_membrane"/>
    <property type="match status" value="1"/>
</dbReference>
<keyword evidence="3 5" id="KW-1133">Transmembrane helix</keyword>
<sequence>MNLIVDVGVLQVLLLAVMFLSIMVEIKTGGLGVGVLLGIVAAAVFWGSQYTRGLVELYHIAVFLAGVLMIIVEILLPTVGLLAGLGVAAMLYSIVLALGGDIGALAALGIALVISVVLFMLIVSRLPSSKLWNKIVLQKSSRTQEGYVSAAEQSELVGKTGEVLTELRPSGTARIDGRPVDVISEGAYIQKGKQIVVLSVNGSRVVVREA</sequence>
<dbReference type="Gene3D" id="2.40.50.140">
    <property type="entry name" value="Nucleic acid-binding proteins"/>
    <property type="match status" value="1"/>
</dbReference>
<evidence type="ECO:0000259" key="7">
    <source>
        <dbReference type="Pfam" id="PF24961"/>
    </source>
</evidence>
<keyword evidence="8" id="KW-0378">Hydrolase</keyword>
<dbReference type="RefSeq" id="WP_185981181.1">
    <property type="nucleotide sequence ID" value="NZ_CP060204.1"/>
</dbReference>
<comment type="subcellular location">
    <subcellularLocation>
        <location evidence="1">Membrane</location>
        <topology evidence="1">Multi-pass membrane protein</topology>
    </subcellularLocation>
</comment>
<dbReference type="InterPro" id="IPR056739">
    <property type="entry name" value="NfeD_membrane"/>
</dbReference>
<dbReference type="GO" id="GO:0008233">
    <property type="term" value="F:peptidase activity"/>
    <property type="evidence" value="ECO:0007669"/>
    <property type="project" value="UniProtKB-KW"/>
</dbReference>
<evidence type="ECO:0000256" key="3">
    <source>
        <dbReference type="ARBA" id="ARBA00022989"/>
    </source>
</evidence>
<evidence type="ECO:0000256" key="2">
    <source>
        <dbReference type="ARBA" id="ARBA00022692"/>
    </source>
</evidence>
<evidence type="ECO:0000313" key="9">
    <source>
        <dbReference type="Proteomes" id="UP000515480"/>
    </source>
</evidence>
<dbReference type="Proteomes" id="UP000515480">
    <property type="component" value="Chromosome"/>
</dbReference>
<proteinExistence type="predicted"/>
<organism evidence="8 9">
    <name type="scientific">Selenomonas timonae</name>
    <dbReference type="NCBI Taxonomy" id="2754044"/>
    <lineage>
        <taxon>Bacteria</taxon>
        <taxon>Bacillati</taxon>
        <taxon>Bacillota</taxon>
        <taxon>Negativicutes</taxon>
        <taxon>Selenomonadales</taxon>
        <taxon>Selenomonadaceae</taxon>
        <taxon>Selenomonas</taxon>
    </lineage>
</organism>
<evidence type="ECO:0000313" key="8">
    <source>
        <dbReference type="EMBL" id="QNH55385.1"/>
    </source>
</evidence>
<feature type="domain" description="NfeD integral membrane" evidence="7">
    <location>
        <begin position="10"/>
        <end position="123"/>
    </location>
</feature>
<evidence type="ECO:0000259" key="6">
    <source>
        <dbReference type="Pfam" id="PF01957"/>
    </source>
</evidence>
<dbReference type="PANTHER" id="PTHR33507">
    <property type="entry name" value="INNER MEMBRANE PROTEIN YBBJ"/>
    <property type="match status" value="1"/>
</dbReference>
<evidence type="ECO:0000256" key="1">
    <source>
        <dbReference type="ARBA" id="ARBA00004141"/>
    </source>
</evidence>
<keyword evidence="2 5" id="KW-0812">Transmembrane</keyword>
<gene>
    <name evidence="8" type="ORF">H1B31_05565</name>
</gene>
<feature type="transmembrane region" description="Helical" evidence="5">
    <location>
        <begin position="104"/>
        <end position="124"/>
    </location>
</feature>
<dbReference type="InterPro" id="IPR052165">
    <property type="entry name" value="Membrane_assoc_protease"/>
</dbReference>
<dbReference type="PANTHER" id="PTHR33507:SF3">
    <property type="entry name" value="INNER MEMBRANE PROTEIN YBBJ"/>
    <property type="match status" value="1"/>
</dbReference>
<evidence type="ECO:0000256" key="5">
    <source>
        <dbReference type="SAM" id="Phobius"/>
    </source>
</evidence>
<keyword evidence="4 5" id="KW-0472">Membrane</keyword>
<protein>
    <submittedName>
        <fullName evidence="8">Serine protease</fullName>
    </submittedName>
</protein>
<dbReference type="GO" id="GO:0005886">
    <property type="term" value="C:plasma membrane"/>
    <property type="evidence" value="ECO:0007669"/>
    <property type="project" value="TreeGrafter"/>
</dbReference>
<dbReference type="InterPro" id="IPR002810">
    <property type="entry name" value="NfeD-like_C"/>
</dbReference>
<dbReference type="KEGG" id="stim:H1B31_05565"/>
<name>A0A7G7VMP2_9FIRM</name>
<dbReference type="Pfam" id="PF01957">
    <property type="entry name" value="NfeD"/>
    <property type="match status" value="1"/>
</dbReference>
<feature type="transmembrane region" description="Helical" evidence="5">
    <location>
        <begin position="57"/>
        <end position="76"/>
    </location>
</feature>
<feature type="domain" description="NfeD-like C-terminal" evidence="6">
    <location>
        <begin position="154"/>
        <end position="208"/>
    </location>
</feature>
<dbReference type="GO" id="GO:0006508">
    <property type="term" value="P:proteolysis"/>
    <property type="evidence" value="ECO:0007669"/>
    <property type="project" value="UniProtKB-KW"/>
</dbReference>
<dbReference type="AlphaFoldDB" id="A0A7G7VMP2"/>
<reference evidence="8 9" key="1">
    <citation type="submission" date="2020-07" db="EMBL/GenBank/DDBJ databases">
        <title>Complete genome and description of Selenomonas timonensis sp. nov., a new bacterium isolated from a gingivitis subject.</title>
        <authorList>
            <person name="Antezack A."/>
        </authorList>
    </citation>
    <scope>NUCLEOTIDE SEQUENCE [LARGE SCALE GENOMIC DNA]</scope>
    <source>
        <strain evidence="8 9">Marseille-Q3039</strain>
    </source>
</reference>
<dbReference type="EMBL" id="CP060204">
    <property type="protein sequence ID" value="QNH55385.1"/>
    <property type="molecule type" value="Genomic_DNA"/>
</dbReference>
<feature type="transmembrane region" description="Helical" evidence="5">
    <location>
        <begin position="31"/>
        <end position="51"/>
    </location>
</feature>
<dbReference type="InterPro" id="IPR012340">
    <property type="entry name" value="NA-bd_OB-fold"/>
</dbReference>
<dbReference type="SUPFAM" id="SSF141322">
    <property type="entry name" value="NfeD domain-like"/>
    <property type="match status" value="1"/>
</dbReference>
<feature type="transmembrane region" description="Helical" evidence="5">
    <location>
        <begin position="6"/>
        <end position="24"/>
    </location>
</feature>
<accession>A0A7G7VMP2</accession>
<evidence type="ECO:0000256" key="4">
    <source>
        <dbReference type="ARBA" id="ARBA00023136"/>
    </source>
</evidence>
<keyword evidence="8" id="KW-0645">Protease</keyword>
<keyword evidence="9" id="KW-1185">Reference proteome</keyword>